<dbReference type="InterPro" id="IPR010994">
    <property type="entry name" value="RuvA_2-like"/>
</dbReference>
<dbReference type="GO" id="GO:0006310">
    <property type="term" value="P:DNA recombination"/>
    <property type="evidence" value="ECO:0007669"/>
    <property type="project" value="UniProtKB-UniRule"/>
</dbReference>
<dbReference type="SUPFAM" id="SSF47781">
    <property type="entry name" value="RuvA domain 2-like"/>
    <property type="match status" value="1"/>
</dbReference>
<dbReference type="Gene3D" id="2.40.50.140">
    <property type="entry name" value="Nucleic acid-binding proteins"/>
    <property type="match status" value="1"/>
</dbReference>
<dbReference type="HAMAP" id="MF_00031">
    <property type="entry name" value="DNA_HJ_migration_RuvA"/>
    <property type="match status" value="1"/>
</dbReference>
<dbReference type="Pfam" id="PF01330">
    <property type="entry name" value="RuvA_N"/>
    <property type="match status" value="1"/>
</dbReference>
<evidence type="ECO:0000256" key="5">
    <source>
        <dbReference type="ARBA" id="ARBA00023204"/>
    </source>
</evidence>
<organism evidence="8">
    <name type="scientific">Prosthecochloris aestuarii</name>
    <dbReference type="NCBI Taxonomy" id="1102"/>
    <lineage>
        <taxon>Bacteria</taxon>
        <taxon>Pseudomonadati</taxon>
        <taxon>Chlorobiota</taxon>
        <taxon>Chlorobiia</taxon>
        <taxon>Chlorobiales</taxon>
        <taxon>Chlorobiaceae</taxon>
        <taxon>Prosthecochloris</taxon>
    </lineage>
</organism>
<reference evidence="8" key="1">
    <citation type="journal article" date="2020" name="mSystems">
        <title>Genome- and Community-Level Interaction Insights into Carbon Utilization and Element Cycling Functions of Hydrothermarchaeota in Hydrothermal Sediment.</title>
        <authorList>
            <person name="Zhou Z."/>
            <person name="Liu Y."/>
            <person name="Xu W."/>
            <person name="Pan J."/>
            <person name="Luo Z.H."/>
            <person name="Li M."/>
        </authorList>
    </citation>
    <scope>NUCLEOTIDE SEQUENCE [LARGE SCALE GENOMIC DNA]</scope>
    <source>
        <strain evidence="8">SpSt-1181</strain>
    </source>
</reference>
<dbReference type="GO" id="GO:0009379">
    <property type="term" value="C:Holliday junction helicase complex"/>
    <property type="evidence" value="ECO:0007669"/>
    <property type="project" value="InterPro"/>
</dbReference>
<dbReference type="SMART" id="SM00278">
    <property type="entry name" value="HhH1"/>
    <property type="match status" value="2"/>
</dbReference>
<dbReference type="GO" id="GO:0006281">
    <property type="term" value="P:DNA repair"/>
    <property type="evidence" value="ECO:0007669"/>
    <property type="project" value="UniProtKB-UniRule"/>
</dbReference>
<comment type="caution">
    <text evidence="8">The sequence shown here is derived from an EMBL/GenBank/DDBJ whole genome shotgun (WGS) entry which is preliminary data.</text>
</comment>
<dbReference type="SUPFAM" id="SSF46929">
    <property type="entry name" value="DNA helicase RuvA subunit, C-terminal domain"/>
    <property type="match status" value="1"/>
</dbReference>
<feature type="region of interest" description="Domain I" evidence="6">
    <location>
        <begin position="1"/>
        <end position="64"/>
    </location>
</feature>
<dbReference type="Pfam" id="PF07499">
    <property type="entry name" value="RuvA_C"/>
    <property type="match status" value="1"/>
</dbReference>
<dbReference type="GO" id="GO:0048476">
    <property type="term" value="C:Holliday junction resolvase complex"/>
    <property type="evidence" value="ECO:0007669"/>
    <property type="project" value="UniProtKB-UniRule"/>
</dbReference>
<gene>
    <name evidence="6 8" type="primary">ruvA</name>
    <name evidence="8" type="ORF">ENN50_07285</name>
</gene>
<proteinExistence type="inferred from homology"/>
<dbReference type="InterPro" id="IPR000085">
    <property type="entry name" value="RuvA"/>
</dbReference>
<comment type="function">
    <text evidence="6">The RuvA-RuvB-RuvC complex processes Holliday junction (HJ) DNA during genetic recombination and DNA repair, while the RuvA-RuvB complex plays an important role in the rescue of blocked DNA replication forks via replication fork reversal (RFR). RuvA specifically binds to HJ cruciform DNA, conferring on it an open structure. The RuvB hexamer acts as an ATP-dependent pump, pulling dsDNA into and through the RuvAB complex. HJ branch migration allows RuvC to scan DNA until it finds its consensus sequence, where it cleaves and resolves the cruciform DNA.</text>
</comment>
<evidence type="ECO:0000259" key="7">
    <source>
        <dbReference type="SMART" id="SM00278"/>
    </source>
</evidence>
<dbReference type="Proteomes" id="UP000886335">
    <property type="component" value="Unassembled WGS sequence"/>
</dbReference>
<keyword evidence="5 6" id="KW-0234">DNA repair</keyword>
<dbReference type="InterPro" id="IPR036267">
    <property type="entry name" value="RuvA_C_sf"/>
</dbReference>
<dbReference type="Pfam" id="PF14520">
    <property type="entry name" value="HHH_5"/>
    <property type="match status" value="1"/>
</dbReference>
<evidence type="ECO:0000256" key="3">
    <source>
        <dbReference type="ARBA" id="ARBA00023125"/>
    </source>
</evidence>
<dbReference type="InterPro" id="IPR003583">
    <property type="entry name" value="Hlx-hairpin-Hlx_DNA-bd_motif"/>
</dbReference>
<feature type="domain" description="Helix-hairpin-helix DNA-binding motif class 1" evidence="7">
    <location>
        <begin position="108"/>
        <end position="127"/>
    </location>
</feature>
<keyword evidence="4 6" id="KW-0233">DNA recombination</keyword>
<sequence>MYAYFRGELIAASLEEAVVEVAGVGYRLLISGSTFRRLPSPGARVTLLSHLYVKEDVMQLFGFLEEEERQLFRLLLSISGVGPKLALAILSGLPVEEIQEAIMDNMPEKLVGITGVGKKTAGRIILELRDRILKLQATRPVKTAASTGPSAFLDDALQALLTLGFSRTLAQQALQKALESRTAGTVEELVRDALQHIRNH</sequence>
<dbReference type="CDD" id="cd14332">
    <property type="entry name" value="UBA_RuvA_C"/>
    <property type="match status" value="1"/>
</dbReference>
<protein>
    <recommendedName>
        <fullName evidence="6">Holliday junction branch migration complex subunit RuvA</fullName>
    </recommendedName>
</protein>
<comment type="subunit">
    <text evidence="6">Homotetramer. Forms an RuvA(8)-RuvB(12)-Holliday junction (HJ) complex. HJ DNA is sandwiched between 2 RuvA tetramers; dsDNA enters through RuvA and exits via RuvB. An RuvB hexamer assembles on each DNA strand where it exits the tetramer. Each RuvB hexamer is contacted by two RuvA subunits (via domain III) on 2 adjacent RuvB subunits; this complex drives branch migration. In the full resolvosome a probable DNA-RuvA(4)-RuvB(12)-RuvC(2) complex forms which resolves the HJ.</text>
</comment>
<comment type="domain">
    <text evidence="6">Has three domains with a flexible linker between the domains II and III and assumes an 'L' shape. Domain III is highly mobile and contacts RuvB.</text>
</comment>
<name>A0A831SV90_PROAE</name>
<evidence type="ECO:0000313" key="8">
    <source>
        <dbReference type="EMBL" id="HED31468.1"/>
    </source>
</evidence>
<feature type="domain" description="Helix-hairpin-helix DNA-binding motif class 1" evidence="7">
    <location>
        <begin position="73"/>
        <end position="92"/>
    </location>
</feature>
<dbReference type="EMBL" id="DSBW01000161">
    <property type="protein sequence ID" value="HED31468.1"/>
    <property type="molecule type" value="Genomic_DNA"/>
</dbReference>
<dbReference type="GO" id="GO:0005737">
    <property type="term" value="C:cytoplasm"/>
    <property type="evidence" value="ECO:0007669"/>
    <property type="project" value="UniProtKB-SubCell"/>
</dbReference>
<evidence type="ECO:0000256" key="1">
    <source>
        <dbReference type="ARBA" id="ARBA00022490"/>
    </source>
</evidence>
<feature type="region of interest" description="Domain III" evidence="6">
    <location>
        <begin position="147"/>
        <end position="200"/>
    </location>
</feature>
<dbReference type="Gene3D" id="1.10.8.10">
    <property type="entry name" value="DNA helicase RuvA subunit, C-terminal domain"/>
    <property type="match status" value="1"/>
</dbReference>
<keyword evidence="2 6" id="KW-0227">DNA damage</keyword>
<accession>A0A831SV90</accession>
<dbReference type="GO" id="GO:0005524">
    <property type="term" value="F:ATP binding"/>
    <property type="evidence" value="ECO:0007669"/>
    <property type="project" value="InterPro"/>
</dbReference>
<evidence type="ECO:0000256" key="4">
    <source>
        <dbReference type="ARBA" id="ARBA00023172"/>
    </source>
</evidence>
<comment type="caution">
    <text evidence="6">Lacks conserved residue(s) required for the propagation of feature annotation.</text>
</comment>
<dbReference type="SUPFAM" id="SSF50249">
    <property type="entry name" value="Nucleic acid-binding proteins"/>
    <property type="match status" value="1"/>
</dbReference>
<dbReference type="GO" id="GO:0000400">
    <property type="term" value="F:four-way junction DNA binding"/>
    <property type="evidence" value="ECO:0007669"/>
    <property type="project" value="UniProtKB-UniRule"/>
</dbReference>
<dbReference type="InterPro" id="IPR012340">
    <property type="entry name" value="NA-bd_OB-fold"/>
</dbReference>
<keyword evidence="1 6" id="KW-0963">Cytoplasm</keyword>
<evidence type="ECO:0000256" key="2">
    <source>
        <dbReference type="ARBA" id="ARBA00022763"/>
    </source>
</evidence>
<dbReference type="NCBIfam" id="TIGR00084">
    <property type="entry name" value="ruvA"/>
    <property type="match status" value="1"/>
</dbReference>
<dbReference type="InterPro" id="IPR011114">
    <property type="entry name" value="RuvA_C"/>
</dbReference>
<dbReference type="InterPro" id="IPR013849">
    <property type="entry name" value="DNA_helicase_Holl-junc_RuvA_I"/>
</dbReference>
<evidence type="ECO:0000256" key="6">
    <source>
        <dbReference type="HAMAP-Rule" id="MF_00031"/>
    </source>
</evidence>
<dbReference type="AlphaFoldDB" id="A0A831SV90"/>
<comment type="similarity">
    <text evidence="6">Belongs to the RuvA family.</text>
</comment>
<dbReference type="GO" id="GO:0009378">
    <property type="term" value="F:four-way junction helicase activity"/>
    <property type="evidence" value="ECO:0007669"/>
    <property type="project" value="InterPro"/>
</dbReference>
<keyword evidence="3 6" id="KW-0238">DNA-binding</keyword>
<dbReference type="Gene3D" id="1.10.150.20">
    <property type="entry name" value="5' to 3' exonuclease, C-terminal subdomain"/>
    <property type="match status" value="1"/>
</dbReference>
<comment type="subcellular location">
    <subcellularLocation>
        <location evidence="6">Cytoplasm</location>
    </subcellularLocation>
</comment>